<reference evidence="9 10" key="1">
    <citation type="journal article" date="2021" name="Microorganisms">
        <title>Acidisoma silvae sp. nov. and Acidisomacellulosilytica sp. nov., Two Acidophilic Bacteria Isolated from Decaying Wood, Hydrolyzing Cellulose and Producing Poly-3-hydroxybutyrate.</title>
        <authorList>
            <person name="Mieszkin S."/>
            <person name="Pouder E."/>
            <person name="Uroz S."/>
            <person name="Simon-Colin C."/>
            <person name="Alain K."/>
        </authorList>
    </citation>
    <scope>NUCLEOTIDE SEQUENCE [LARGE SCALE GENOMIC DNA]</scope>
    <source>
        <strain evidence="9 10">HW T5.17</strain>
    </source>
</reference>
<keyword evidence="10" id="KW-1185">Reference proteome</keyword>
<feature type="transmembrane region" description="Helical" evidence="8">
    <location>
        <begin position="63"/>
        <end position="91"/>
    </location>
</feature>
<organism evidence="9 10">
    <name type="scientific">Acidisoma cellulosilyticum</name>
    <dbReference type="NCBI Taxonomy" id="2802395"/>
    <lineage>
        <taxon>Bacteria</taxon>
        <taxon>Pseudomonadati</taxon>
        <taxon>Pseudomonadota</taxon>
        <taxon>Alphaproteobacteria</taxon>
        <taxon>Acetobacterales</taxon>
        <taxon>Acidocellaceae</taxon>
        <taxon>Acidisoma</taxon>
    </lineage>
</organism>
<evidence type="ECO:0000256" key="7">
    <source>
        <dbReference type="ARBA" id="ARBA00023136"/>
    </source>
</evidence>
<dbReference type="AlphaFoldDB" id="A0A963Z162"/>
<comment type="similarity">
    <text evidence="2">Belongs to the PqiA family.</text>
</comment>
<evidence type="ECO:0000256" key="5">
    <source>
        <dbReference type="ARBA" id="ARBA00022692"/>
    </source>
</evidence>
<comment type="caution">
    <text evidence="9">The sequence shown here is derived from an EMBL/GenBank/DDBJ whole genome shotgun (WGS) entry which is preliminary data.</text>
</comment>
<comment type="subcellular location">
    <subcellularLocation>
        <location evidence="1">Cell inner membrane</location>
        <topology evidence="1">Multi-pass membrane protein</topology>
    </subcellularLocation>
</comment>
<feature type="transmembrane region" description="Helical" evidence="8">
    <location>
        <begin position="273"/>
        <end position="291"/>
    </location>
</feature>
<accession>A0A963Z162</accession>
<evidence type="ECO:0000313" key="10">
    <source>
        <dbReference type="Proteomes" id="UP000721844"/>
    </source>
</evidence>
<feature type="transmembrane region" description="Helical" evidence="8">
    <location>
        <begin position="400"/>
        <end position="418"/>
    </location>
</feature>
<evidence type="ECO:0000256" key="4">
    <source>
        <dbReference type="ARBA" id="ARBA00022519"/>
    </source>
</evidence>
<evidence type="ECO:0000256" key="8">
    <source>
        <dbReference type="SAM" id="Phobius"/>
    </source>
</evidence>
<dbReference type="InterPro" id="IPR051800">
    <property type="entry name" value="PqiA-PqiB_transport"/>
</dbReference>
<feature type="transmembrane region" description="Helical" evidence="8">
    <location>
        <begin position="371"/>
        <end position="394"/>
    </location>
</feature>
<evidence type="ECO:0000256" key="1">
    <source>
        <dbReference type="ARBA" id="ARBA00004429"/>
    </source>
</evidence>
<dbReference type="Pfam" id="PF04403">
    <property type="entry name" value="PqiA"/>
    <property type="match status" value="2"/>
</dbReference>
<evidence type="ECO:0000256" key="2">
    <source>
        <dbReference type="ARBA" id="ARBA00007555"/>
    </source>
</evidence>
<dbReference type="RefSeq" id="WP_227306523.1">
    <property type="nucleotide sequence ID" value="NZ_JAESVA010000002.1"/>
</dbReference>
<dbReference type="PANTHER" id="PTHR30462:SF3">
    <property type="entry name" value="INTERMEMBRANE TRANSPORT PROTEIN PQIA"/>
    <property type="match status" value="1"/>
</dbReference>
<feature type="transmembrane region" description="Helical" evidence="8">
    <location>
        <begin position="325"/>
        <end position="350"/>
    </location>
</feature>
<keyword evidence="5 8" id="KW-0812">Transmembrane</keyword>
<keyword evidence="7 8" id="KW-0472">Membrane</keyword>
<sequence>MTHWPPSMVTEDAVGDISPSHPIICRYCGLLQQVPALVAPATASCAQCGVTLRRVQRNALGRALAFSLSGLMLLLMSCIMPLMQVSTFGIVLGADMFSGPRRLEDQGVWELALVVLFTTAIAPLLKLAGTAYVLLAIRLPQPPKHARVVFTWMGKLGAWSMVEVYLLGVFVAYVKLVDIVHIDVGVAVFGLVGVMIATVAADAFLDRQAVWETLERKGVVAHRFVPAMVSTPQTGTASFLACETCQKVSRVVGQGGHDCPRCGSHLHARKPNGIVRCWALVMASIVLYIPANLYPVLTVVQMGAGEPSTILGGVEELLAAKMYPLAALVFFASIMVPMLKLVGLIILLLMTQFGSAARLLDRGRLYRIVSVIGRWSMIDIFMISILVALVHFGALVTIEPGLGAVAFAGVVILTIFAAESFDPRMMWDAAASPGERA</sequence>
<dbReference type="NCBIfam" id="TIGR00155">
    <property type="entry name" value="pqiA_fam"/>
    <property type="match status" value="1"/>
</dbReference>
<protein>
    <submittedName>
        <fullName evidence="9">Paraquat-inducible protein A</fullName>
    </submittedName>
</protein>
<dbReference type="EMBL" id="JAESVA010000002">
    <property type="protein sequence ID" value="MCB8879908.1"/>
    <property type="molecule type" value="Genomic_DNA"/>
</dbReference>
<feature type="transmembrane region" description="Helical" evidence="8">
    <location>
        <begin position="111"/>
        <end position="135"/>
    </location>
</feature>
<evidence type="ECO:0000256" key="3">
    <source>
        <dbReference type="ARBA" id="ARBA00022475"/>
    </source>
</evidence>
<evidence type="ECO:0000313" key="9">
    <source>
        <dbReference type="EMBL" id="MCB8879908.1"/>
    </source>
</evidence>
<gene>
    <name evidence="9" type="ORF">ACELLULO517_06655</name>
</gene>
<keyword evidence="3" id="KW-1003">Cell membrane</keyword>
<dbReference type="PANTHER" id="PTHR30462">
    <property type="entry name" value="INTERMEMBRANE TRANSPORT PROTEIN PQIB-RELATED"/>
    <property type="match status" value="1"/>
</dbReference>
<keyword evidence="6 8" id="KW-1133">Transmembrane helix</keyword>
<keyword evidence="4" id="KW-0997">Cell inner membrane</keyword>
<evidence type="ECO:0000256" key="6">
    <source>
        <dbReference type="ARBA" id="ARBA00022989"/>
    </source>
</evidence>
<proteinExistence type="inferred from homology"/>
<dbReference type="InterPro" id="IPR005219">
    <property type="entry name" value="PqiA-like_proteobact"/>
</dbReference>
<feature type="transmembrane region" description="Helical" evidence="8">
    <location>
        <begin position="156"/>
        <end position="174"/>
    </location>
</feature>
<dbReference type="InterPro" id="IPR007498">
    <property type="entry name" value="PqiA-like"/>
</dbReference>
<feature type="transmembrane region" description="Helical" evidence="8">
    <location>
        <begin position="186"/>
        <end position="205"/>
    </location>
</feature>
<name>A0A963Z162_9PROT</name>
<dbReference type="Proteomes" id="UP000721844">
    <property type="component" value="Unassembled WGS sequence"/>
</dbReference>
<dbReference type="GO" id="GO:0005886">
    <property type="term" value="C:plasma membrane"/>
    <property type="evidence" value="ECO:0007669"/>
    <property type="project" value="UniProtKB-SubCell"/>
</dbReference>